<name>A0A3E4UR34_BACSE</name>
<feature type="region of interest" description="Disordered" evidence="1">
    <location>
        <begin position="1"/>
        <end position="32"/>
    </location>
</feature>
<reference evidence="2 3" key="1">
    <citation type="submission" date="2018-08" db="EMBL/GenBank/DDBJ databases">
        <title>A genome reference for cultivated species of the human gut microbiota.</title>
        <authorList>
            <person name="Zou Y."/>
            <person name="Xue W."/>
            <person name="Luo G."/>
        </authorList>
    </citation>
    <scope>NUCLEOTIDE SEQUENCE [LARGE SCALE GENOMIC DNA]</scope>
    <source>
        <strain evidence="2 3">TF03-6</strain>
    </source>
</reference>
<gene>
    <name evidence="2" type="ORF">DXC34_06975</name>
</gene>
<sequence length="62" mass="6504">MGRRGDVPQGKGQTACMARKKKGAGTAAHAEQRELKPPVFSCGPSYTYKKISGGTGYGMVSI</sequence>
<dbReference type="EMBL" id="QSSV01000007">
    <property type="protein sequence ID" value="RGM14010.1"/>
    <property type="molecule type" value="Genomic_DNA"/>
</dbReference>
<evidence type="ECO:0000313" key="3">
    <source>
        <dbReference type="Proteomes" id="UP000261223"/>
    </source>
</evidence>
<evidence type="ECO:0000313" key="2">
    <source>
        <dbReference type="EMBL" id="RGM14010.1"/>
    </source>
</evidence>
<protein>
    <submittedName>
        <fullName evidence="2">Uncharacterized protein</fullName>
    </submittedName>
</protein>
<dbReference type="AlphaFoldDB" id="A0A3E4UR34"/>
<evidence type="ECO:0000256" key="1">
    <source>
        <dbReference type="SAM" id="MobiDB-lite"/>
    </source>
</evidence>
<proteinExistence type="predicted"/>
<comment type="caution">
    <text evidence="2">The sequence shown here is derived from an EMBL/GenBank/DDBJ whole genome shotgun (WGS) entry which is preliminary data.</text>
</comment>
<accession>A0A3E4UR34</accession>
<organism evidence="2 3">
    <name type="scientific">Bacteroides stercoris</name>
    <dbReference type="NCBI Taxonomy" id="46506"/>
    <lineage>
        <taxon>Bacteria</taxon>
        <taxon>Pseudomonadati</taxon>
        <taxon>Bacteroidota</taxon>
        <taxon>Bacteroidia</taxon>
        <taxon>Bacteroidales</taxon>
        <taxon>Bacteroidaceae</taxon>
        <taxon>Bacteroides</taxon>
    </lineage>
</organism>
<dbReference type="RefSeq" id="WP_117741562.1">
    <property type="nucleotide sequence ID" value="NZ_QRWN01000001.1"/>
</dbReference>
<dbReference type="Proteomes" id="UP000261223">
    <property type="component" value="Unassembled WGS sequence"/>
</dbReference>